<gene>
    <name evidence="2" type="ORF">GCM10010406_01980</name>
</gene>
<accession>A0ABN3KRI4</accession>
<dbReference type="Proteomes" id="UP001501358">
    <property type="component" value="Unassembled WGS sequence"/>
</dbReference>
<reference evidence="2 3" key="1">
    <citation type="journal article" date="2019" name="Int. J. Syst. Evol. Microbiol.">
        <title>The Global Catalogue of Microorganisms (GCM) 10K type strain sequencing project: providing services to taxonomists for standard genome sequencing and annotation.</title>
        <authorList>
            <consortium name="The Broad Institute Genomics Platform"/>
            <consortium name="The Broad Institute Genome Sequencing Center for Infectious Disease"/>
            <person name="Wu L."/>
            <person name="Ma J."/>
        </authorList>
    </citation>
    <scope>NUCLEOTIDE SEQUENCE [LARGE SCALE GENOMIC DNA]</scope>
    <source>
        <strain evidence="2 3">JCM 6307</strain>
    </source>
</reference>
<keyword evidence="3" id="KW-1185">Reference proteome</keyword>
<evidence type="ECO:0000313" key="3">
    <source>
        <dbReference type="Proteomes" id="UP001501358"/>
    </source>
</evidence>
<protein>
    <submittedName>
        <fullName evidence="2">Uncharacterized protein</fullName>
    </submittedName>
</protein>
<evidence type="ECO:0000256" key="1">
    <source>
        <dbReference type="SAM" id="MobiDB-lite"/>
    </source>
</evidence>
<comment type="caution">
    <text evidence="2">The sequence shown here is derived from an EMBL/GenBank/DDBJ whole genome shotgun (WGS) entry which is preliminary data.</text>
</comment>
<name>A0ABN3KRI4_9ACTN</name>
<dbReference type="EMBL" id="BAAATA010000001">
    <property type="protein sequence ID" value="GAA2470072.1"/>
    <property type="molecule type" value="Genomic_DNA"/>
</dbReference>
<proteinExistence type="predicted"/>
<feature type="region of interest" description="Disordered" evidence="1">
    <location>
        <begin position="26"/>
        <end position="111"/>
    </location>
</feature>
<feature type="compositionally biased region" description="Basic and acidic residues" evidence="1">
    <location>
        <begin position="102"/>
        <end position="111"/>
    </location>
</feature>
<evidence type="ECO:0000313" key="2">
    <source>
        <dbReference type="EMBL" id="GAA2470072.1"/>
    </source>
</evidence>
<sequence>MRSHDVEPYGDPEVAVPADLLVSALSNTPEIPESRRSCDYGDEVDSSHGSPEPPLTSEPAFAEDTPLTSEAPLADEVPLTSEPPAVGRMHADESWSEELTEPMEHTEPTEA</sequence>
<organism evidence="2 3">
    <name type="scientific">Streptomyces thermolineatus</name>
    <dbReference type="NCBI Taxonomy" id="44033"/>
    <lineage>
        <taxon>Bacteria</taxon>
        <taxon>Bacillati</taxon>
        <taxon>Actinomycetota</taxon>
        <taxon>Actinomycetes</taxon>
        <taxon>Kitasatosporales</taxon>
        <taxon>Streptomycetaceae</taxon>
        <taxon>Streptomyces</taxon>
    </lineage>
</organism>